<evidence type="ECO:0000256" key="3">
    <source>
        <dbReference type="ARBA" id="ARBA00022763"/>
    </source>
</evidence>
<dbReference type="GO" id="GO:0006281">
    <property type="term" value="P:DNA repair"/>
    <property type="evidence" value="ECO:0007669"/>
    <property type="project" value="UniProtKB-KW"/>
</dbReference>
<dbReference type="InterPro" id="IPR027417">
    <property type="entry name" value="P-loop_NTPase"/>
</dbReference>
<dbReference type="GO" id="GO:0005524">
    <property type="term" value="F:ATP binding"/>
    <property type="evidence" value="ECO:0007669"/>
    <property type="project" value="UniProtKB-KW"/>
</dbReference>
<keyword evidence="1" id="KW-0540">Nuclease</keyword>
<dbReference type="KEGG" id="msea:METESE_25560"/>
<protein>
    <submittedName>
        <fullName evidence="11">Uncharacterized protein</fullName>
    </submittedName>
</protein>
<keyword evidence="7" id="KW-0067">ATP-binding</keyword>
<dbReference type="SUPFAM" id="SSF52540">
    <property type="entry name" value="P-loop containing nucleoside triphosphate hydrolases"/>
    <property type="match status" value="2"/>
</dbReference>
<dbReference type="GO" id="GO:0006310">
    <property type="term" value="P:DNA recombination"/>
    <property type="evidence" value="ECO:0007669"/>
    <property type="project" value="TreeGrafter"/>
</dbReference>
<keyword evidence="12" id="KW-1185">Reference proteome</keyword>
<keyword evidence="4" id="KW-0378">Hydrolase</keyword>
<dbReference type="AlphaFoldDB" id="A0AA48HG58"/>
<dbReference type="PIRSF" id="PIRSF000980">
    <property type="entry name" value="RecC"/>
    <property type="match status" value="1"/>
</dbReference>
<dbReference type="GO" id="GO:0004386">
    <property type="term" value="F:helicase activity"/>
    <property type="evidence" value="ECO:0007669"/>
    <property type="project" value="UniProtKB-KW"/>
</dbReference>
<dbReference type="PANTHER" id="PTHR30591">
    <property type="entry name" value="RECBCD ENZYME SUBUNIT RECC"/>
    <property type="match status" value="1"/>
</dbReference>
<keyword evidence="5" id="KW-0347">Helicase</keyword>
<keyword evidence="3" id="KW-0227">DNA damage</keyword>
<dbReference type="RefSeq" id="WP_316410351.1">
    <property type="nucleotide sequence ID" value="NZ_AP027081.1"/>
</dbReference>
<evidence type="ECO:0000313" key="12">
    <source>
        <dbReference type="Proteomes" id="UP001228113"/>
    </source>
</evidence>
<dbReference type="GO" id="GO:0003677">
    <property type="term" value="F:DNA binding"/>
    <property type="evidence" value="ECO:0007669"/>
    <property type="project" value="UniProtKB-KW"/>
</dbReference>
<evidence type="ECO:0000256" key="6">
    <source>
        <dbReference type="ARBA" id="ARBA00022839"/>
    </source>
</evidence>
<gene>
    <name evidence="11" type="ORF">METESE_25560</name>
</gene>
<evidence type="ECO:0000256" key="4">
    <source>
        <dbReference type="ARBA" id="ARBA00022801"/>
    </source>
</evidence>
<evidence type="ECO:0000256" key="1">
    <source>
        <dbReference type="ARBA" id="ARBA00022722"/>
    </source>
</evidence>
<sequence>MILLTYANRTEALLDRLAEAVAEARRADSPWAPVHIVAPNPHLKEYIRIQLARRLGVAANLRFTFLEGAWRGLMPEGAFQLLTAERLQGGLLSALHDAAFMADPRLARARRYLEGDGAGLKALQLSGELAHLMQEYARSRPDWIPAWREDRAAGPDAEAETWQRLLWREALDRLDRTGPPHLTLAEALRHEAFGSGTLPPSLHLFGLTHVAQVYHEAYTRLGALTELHLYALNPCGEFWEDMTSAGEGLWRASRPRRGEARRGRLEGEPEGEDDDVYALASEGPEALRRWGRPGRENIRLLNDVSDCDFDPRFEDPGSATVLARIQGDILRFEEPAPDPDGPADGSVAFLACPSPRREAEAVATAIWRLMESAPPERPLGFSDIAVLVPPAQEEAYLAHLQAAFLETRRIPWTRGDGASSVLARTVEAAELLLDLPGSGFTRAAVLRVLSHPALRAGEATPGAWARWCEALGIVRGVDREDWRDTYLDTDALNWDQGLRRMALGAFMAEGAELEADGDAYAVFSGADLPEAGAFLAQARGLVAEARALRDLRAPLGTWLERLDAYLAGWLQGDDELVLKAVERVRTFLRRLGELAPEGLDLPGLGFEAARHLAGEALGRLKAEHPSVLLRGVVVSSYAPMRAIPCRAVFLMGLGEGVFPGRDVRRPLDLRAKGRRRGDVSQTEKDKYLFLETLLCAREHLVCSYVAKDELSGEDLEPSSLFKEFRELAGRYVAPGARDRLTVTHPLRRYDPAYFPGLLGGPGGLACYAEVAEHEAFALALGRDLRQAGPVAMPAALGDLGAPAALQARLDTWLAHPGRGASAPRPPRRLTLSDLRAWLECPLSGAARVRLGLGQGGVEDRAAVEDEPFATGFLDRYGLLREVALEAARAGSDPEAPYDRAVRRLQARAEAPFGLFGARERDADLAQIRAWIALLAGEVPERWRVGAGLGGAVDREFPPVRVPVELDGGRVEVEVVGDLQPQALGGSLAFESGGAPALESARRKALRAYLDHVLRTCAQGTASPHRALFLRGDGGGIVHFPLAPLDPEAARERLRSWVQDLLTGDHAVLLPIEAVLDGLKREDLTPASIRAYVLQRLDKDEAQGGAISTLRGPVPAPWRYDPPADPLALVTARLGDYLAQTAALVPWGGP</sequence>
<dbReference type="Gene3D" id="3.40.50.300">
    <property type="entry name" value="P-loop containing nucleotide triphosphate hydrolases"/>
    <property type="match status" value="1"/>
</dbReference>
<evidence type="ECO:0000256" key="8">
    <source>
        <dbReference type="ARBA" id="ARBA00023125"/>
    </source>
</evidence>
<keyword evidence="6" id="KW-0269">Exonuclease</keyword>
<dbReference type="InterPro" id="IPR011335">
    <property type="entry name" value="Restrct_endonuc-II-like"/>
</dbReference>
<name>A0AA48HG58_9BACT</name>
<reference evidence="11" key="1">
    <citation type="journal article" date="2023" name="Int. J. Syst. Evol. Microbiol.">
        <title>Mesoterricola silvestris gen. nov., sp. nov., Mesoterricola sediminis sp. nov., Geothrix oryzae sp. nov., Geothrix edaphica sp. nov., Geothrix rubra sp. nov., and Geothrix limicola sp. nov., six novel members of Acidobacteriota isolated from soils.</title>
        <authorList>
            <person name="Itoh H."/>
            <person name="Sugisawa Y."/>
            <person name="Mise K."/>
            <person name="Xu Z."/>
            <person name="Kuniyasu M."/>
            <person name="Ushijima N."/>
            <person name="Kawano K."/>
            <person name="Kobayashi E."/>
            <person name="Shiratori Y."/>
            <person name="Masuda Y."/>
            <person name="Senoo K."/>
        </authorList>
    </citation>
    <scope>NUCLEOTIDE SEQUENCE</scope>
    <source>
        <strain evidence="11">W786</strain>
    </source>
</reference>
<dbReference type="InterPro" id="IPR013986">
    <property type="entry name" value="DExx_box_DNA_helicase_dom_sf"/>
</dbReference>
<keyword evidence="8" id="KW-0238">DNA-binding</keyword>
<dbReference type="Proteomes" id="UP001228113">
    <property type="component" value="Chromosome"/>
</dbReference>
<evidence type="ECO:0000256" key="10">
    <source>
        <dbReference type="SAM" id="MobiDB-lite"/>
    </source>
</evidence>
<dbReference type="EMBL" id="AP027081">
    <property type="protein sequence ID" value="BDU77598.1"/>
    <property type="molecule type" value="Genomic_DNA"/>
</dbReference>
<evidence type="ECO:0000256" key="9">
    <source>
        <dbReference type="ARBA" id="ARBA00023204"/>
    </source>
</evidence>
<feature type="compositionally biased region" description="Basic and acidic residues" evidence="10">
    <location>
        <begin position="256"/>
        <end position="267"/>
    </location>
</feature>
<dbReference type="GO" id="GO:0009338">
    <property type="term" value="C:exodeoxyribonuclease V complex"/>
    <property type="evidence" value="ECO:0007669"/>
    <property type="project" value="InterPro"/>
</dbReference>
<evidence type="ECO:0000256" key="5">
    <source>
        <dbReference type="ARBA" id="ARBA00022806"/>
    </source>
</evidence>
<evidence type="ECO:0000256" key="7">
    <source>
        <dbReference type="ARBA" id="ARBA00022840"/>
    </source>
</evidence>
<feature type="region of interest" description="Disordered" evidence="10">
    <location>
        <begin position="254"/>
        <end position="274"/>
    </location>
</feature>
<accession>A0AA48HG58</accession>
<dbReference type="GO" id="GO:0008854">
    <property type="term" value="F:exodeoxyribonuclease V activity"/>
    <property type="evidence" value="ECO:0007669"/>
    <property type="project" value="InterPro"/>
</dbReference>
<evidence type="ECO:0000256" key="2">
    <source>
        <dbReference type="ARBA" id="ARBA00022741"/>
    </source>
</evidence>
<dbReference type="SUPFAM" id="SSF52980">
    <property type="entry name" value="Restriction endonuclease-like"/>
    <property type="match status" value="1"/>
</dbReference>
<dbReference type="Gene3D" id="1.10.486.10">
    <property type="entry name" value="PCRA, domain 4"/>
    <property type="match status" value="1"/>
</dbReference>
<organism evidence="11 12">
    <name type="scientific">Mesoterricola sediminis</name>
    <dbReference type="NCBI Taxonomy" id="2927980"/>
    <lineage>
        <taxon>Bacteria</taxon>
        <taxon>Pseudomonadati</taxon>
        <taxon>Acidobacteriota</taxon>
        <taxon>Holophagae</taxon>
        <taxon>Holophagales</taxon>
        <taxon>Holophagaceae</taxon>
        <taxon>Mesoterricola</taxon>
    </lineage>
</organism>
<keyword evidence="2" id="KW-0547">Nucleotide-binding</keyword>
<proteinExistence type="predicted"/>
<keyword evidence="9" id="KW-0234">DNA repair</keyword>
<dbReference type="Pfam" id="PF04257">
    <property type="entry name" value="Exonuc_V_gamma"/>
    <property type="match status" value="1"/>
</dbReference>
<dbReference type="PANTHER" id="PTHR30591:SF1">
    <property type="entry name" value="RECBCD ENZYME SUBUNIT RECC"/>
    <property type="match status" value="1"/>
</dbReference>
<evidence type="ECO:0000313" key="11">
    <source>
        <dbReference type="EMBL" id="BDU77598.1"/>
    </source>
</evidence>
<dbReference type="Gene3D" id="1.10.10.160">
    <property type="match status" value="1"/>
</dbReference>
<dbReference type="InterPro" id="IPR006697">
    <property type="entry name" value="RecC"/>
</dbReference>
<dbReference type="Gene3D" id="3.40.50.10930">
    <property type="match status" value="1"/>
</dbReference>